<feature type="domain" description="NmrA-like" evidence="1">
    <location>
        <begin position="2"/>
        <end position="214"/>
    </location>
</feature>
<dbReference type="PANTHER" id="PTHR43162">
    <property type="match status" value="1"/>
</dbReference>
<dbReference type="RefSeq" id="WP_179770168.1">
    <property type="nucleotide sequence ID" value="NZ_JACCFO010000001.1"/>
</dbReference>
<dbReference type="EMBL" id="JACCFO010000001">
    <property type="protein sequence ID" value="NYI99136.1"/>
    <property type="molecule type" value="Genomic_DNA"/>
</dbReference>
<dbReference type="Pfam" id="PF05368">
    <property type="entry name" value="NmrA"/>
    <property type="match status" value="1"/>
</dbReference>
<keyword evidence="3" id="KW-1185">Reference proteome</keyword>
<comment type="caution">
    <text evidence="2">The sequence shown here is derived from an EMBL/GenBank/DDBJ whole genome shotgun (WGS) entry which is preliminary data.</text>
</comment>
<dbReference type="SUPFAM" id="SSF51735">
    <property type="entry name" value="NAD(P)-binding Rossmann-fold domains"/>
    <property type="match status" value="1"/>
</dbReference>
<dbReference type="InterPro" id="IPR051604">
    <property type="entry name" value="Ergot_Alk_Oxidoreductase"/>
</dbReference>
<evidence type="ECO:0000313" key="3">
    <source>
        <dbReference type="Proteomes" id="UP000575985"/>
    </source>
</evidence>
<dbReference type="PANTHER" id="PTHR43162:SF1">
    <property type="entry name" value="PRESTALK A DIFFERENTIATION PROTEIN A"/>
    <property type="match status" value="1"/>
</dbReference>
<gene>
    <name evidence="2" type="ORF">HNR12_005413</name>
</gene>
<dbReference type="InterPro" id="IPR036291">
    <property type="entry name" value="NAD(P)-bd_dom_sf"/>
</dbReference>
<sequence>MTVLVTGATGNVGRPLVHHLLAEGRRVRALTRDPARAGLPPGAEVAVGSLTDPAGLEEVFDGATALHLISFGDDYAPLETGPRLMDLAVAAGVRRVTVLKGDVERTGLDRAVEESGLDWTLLMPVEFMSNALELADAVREEGVLREAFPSAKSAMVHDADIAAVAAAALTGEGHGGREYWLTGPEVLTPPDKARIIGEVLGREVRYVEVSRDETVAQWRAQGFGDDDIAFFLAMRTDPPPAGYTVLPTVEQVTGRPARTFAQWVAENAARFGG</sequence>
<evidence type="ECO:0000313" key="2">
    <source>
        <dbReference type="EMBL" id="NYI99136.1"/>
    </source>
</evidence>
<dbReference type="Proteomes" id="UP000575985">
    <property type="component" value="Unassembled WGS sequence"/>
</dbReference>
<dbReference type="AlphaFoldDB" id="A0A853BWF5"/>
<dbReference type="Gene3D" id="3.90.25.10">
    <property type="entry name" value="UDP-galactose 4-epimerase, domain 1"/>
    <property type="match status" value="1"/>
</dbReference>
<organism evidence="2 3">
    <name type="scientific">Streptomonospora nanhaiensis</name>
    <dbReference type="NCBI Taxonomy" id="1323731"/>
    <lineage>
        <taxon>Bacteria</taxon>
        <taxon>Bacillati</taxon>
        <taxon>Actinomycetota</taxon>
        <taxon>Actinomycetes</taxon>
        <taxon>Streptosporangiales</taxon>
        <taxon>Nocardiopsidaceae</taxon>
        <taxon>Streptomonospora</taxon>
    </lineage>
</organism>
<dbReference type="Gene3D" id="3.40.50.720">
    <property type="entry name" value="NAD(P)-binding Rossmann-like Domain"/>
    <property type="match status" value="1"/>
</dbReference>
<reference evidence="2 3" key="1">
    <citation type="submission" date="2020-07" db="EMBL/GenBank/DDBJ databases">
        <title>Sequencing the genomes of 1000 actinobacteria strains.</title>
        <authorList>
            <person name="Klenk H.-P."/>
        </authorList>
    </citation>
    <scope>NUCLEOTIDE SEQUENCE [LARGE SCALE GENOMIC DNA]</scope>
    <source>
        <strain evidence="2 3">DSM 45927</strain>
    </source>
</reference>
<protein>
    <submittedName>
        <fullName evidence="2">Uncharacterized protein YbjT (DUF2867 family)</fullName>
    </submittedName>
</protein>
<proteinExistence type="predicted"/>
<name>A0A853BWF5_9ACTN</name>
<evidence type="ECO:0000259" key="1">
    <source>
        <dbReference type="Pfam" id="PF05368"/>
    </source>
</evidence>
<accession>A0A853BWF5</accession>
<dbReference type="InterPro" id="IPR008030">
    <property type="entry name" value="NmrA-like"/>
</dbReference>